<evidence type="ECO:0000256" key="1">
    <source>
        <dbReference type="SAM" id="MobiDB-lite"/>
    </source>
</evidence>
<gene>
    <name evidence="2" type="ORF">PROQFM164_S03g001219</name>
</gene>
<protein>
    <submittedName>
        <fullName evidence="2">Genomic scaffold, ProqFM164S03</fullName>
    </submittedName>
</protein>
<reference evidence="2" key="1">
    <citation type="journal article" date="2014" name="Nat. Commun.">
        <title>Multiple recent horizontal transfers of a large genomic region in cheese making fungi.</title>
        <authorList>
            <person name="Cheeseman K."/>
            <person name="Ropars J."/>
            <person name="Renault P."/>
            <person name="Dupont J."/>
            <person name="Gouzy J."/>
            <person name="Branca A."/>
            <person name="Abraham A.L."/>
            <person name="Ceppi M."/>
            <person name="Conseiller E."/>
            <person name="Debuchy R."/>
            <person name="Malagnac F."/>
            <person name="Goarin A."/>
            <person name="Silar P."/>
            <person name="Lacoste S."/>
            <person name="Sallet E."/>
            <person name="Bensimon A."/>
            <person name="Giraud T."/>
            <person name="Brygoo Y."/>
        </authorList>
    </citation>
    <scope>NUCLEOTIDE SEQUENCE [LARGE SCALE GENOMIC DNA]</scope>
    <source>
        <strain evidence="2">FM164</strain>
    </source>
</reference>
<feature type="compositionally biased region" description="Polar residues" evidence="1">
    <location>
        <begin position="50"/>
        <end position="60"/>
    </location>
</feature>
<dbReference type="AlphaFoldDB" id="W6QDE3"/>
<keyword evidence="3" id="KW-1185">Reference proteome</keyword>
<feature type="compositionally biased region" description="Polar residues" evidence="1">
    <location>
        <begin position="8"/>
        <end position="25"/>
    </location>
</feature>
<organism evidence="2 3">
    <name type="scientific">Penicillium roqueforti (strain FM164)</name>
    <dbReference type="NCBI Taxonomy" id="1365484"/>
    <lineage>
        <taxon>Eukaryota</taxon>
        <taxon>Fungi</taxon>
        <taxon>Dikarya</taxon>
        <taxon>Ascomycota</taxon>
        <taxon>Pezizomycotina</taxon>
        <taxon>Eurotiomycetes</taxon>
        <taxon>Eurotiomycetidae</taxon>
        <taxon>Eurotiales</taxon>
        <taxon>Aspergillaceae</taxon>
        <taxon>Penicillium</taxon>
    </lineage>
</organism>
<accession>W6QDE3</accession>
<feature type="compositionally biased region" description="Basic and acidic residues" evidence="1">
    <location>
        <begin position="26"/>
        <end position="39"/>
    </location>
</feature>
<evidence type="ECO:0000313" key="2">
    <source>
        <dbReference type="EMBL" id="CDM34495.1"/>
    </source>
</evidence>
<name>W6QDE3_PENRF</name>
<dbReference type="STRING" id="1365484.W6QDE3"/>
<feature type="region of interest" description="Disordered" evidence="1">
    <location>
        <begin position="1"/>
        <end position="60"/>
    </location>
</feature>
<sequence>MPARDPNQPDNRQGSDSSANSWRSQDTVRHSESYSRDGDEAFTGGHNADTFPSSLNMDPK</sequence>
<evidence type="ECO:0000313" key="3">
    <source>
        <dbReference type="Proteomes" id="UP000030686"/>
    </source>
</evidence>
<dbReference type="EMBL" id="HG792017">
    <property type="protein sequence ID" value="CDM34495.1"/>
    <property type="molecule type" value="Genomic_DNA"/>
</dbReference>
<dbReference type="Proteomes" id="UP000030686">
    <property type="component" value="Unassembled WGS sequence"/>
</dbReference>
<proteinExistence type="predicted"/>